<evidence type="ECO:0000313" key="2">
    <source>
        <dbReference type="EMBL" id="GAH72581.1"/>
    </source>
</evidence>
<dbReference type="Gene3D" id="3.90.550.10">
    <property type="entry name" value="Spore Coat Polysaccharide Biosynthesis Protein SpsA, Chain A"/>
    <property type="match status" value="1"/>
</dbReference>
<accession>X1HR04</accession>
<dbReference type="EMBL" id="BARU01035222">
    <property type="protein sequence ID" value="GAH72581.1"/>
    <property type="molecule type" value="Genomic_DNA"/>
</dbReference>
<gene>
    <name evidence="2" type="ORF">S03H2_55166</name>
</gene>
<comment type="caution">
    <text evidence="2">The sequence shown here is derived from an EMBL/GenBank/DDBJ whole genome shotgun (WGS) entry which is preliminary data.</text>
</comment>
<name>X1HR04_9ZZZZ</name>
<dbReference type="InterPro" id="IPR001173">
    <property type="entry name" value="Glyco_trans_2-like"/>
</dbReference>
<dbReference type="PANTHER" id="PTHR43685">
    <property type="entry name" value="GLYCOSYLTRANSFERASE"/>
    <property type="match status" value="1"/>
</dbReference>
<protein>
    <recommendedName>
        <fullName evidence="1">Glycosyltransferase 2-like domain-containing protein</fullName>
    </recommendedName>
</protein>
<dbReference type="PANTHER" id="PTHR43685:SF2">
    <property type="entry name" value="GLYCOSYLTRANSFERASE 2-LIKE DOMAIN-CONTAINING PROTEIN"/>
    <property type="match status" value="1"/>
</dbReference>
<dbReference type="SUPFAM" id="SSF53448">
    <property type="entry name" value="Nucleotide-diphospho-sugar transferases"/>
    <property type="match status" value="1"/>
</dbReference>
<dbReference type="AlphaFoldDB" id="X1HR04"/>
<evidence type="ECO:0000259" key="1">
    <source>
        <dbReference type="Pfam" id="PF00535"/>
    </source>
</evidence>
<feature type="domain" description="Glycosyltransferase 2-like" evidence="1">
    <location>
        <begin position="19"/>
        <end position="88"/>
    </location>
</feature>
<reference evidence="2" key="1">
    <citation type="journal article" date="2014" name="Front. Microbiol.">
        <title>High frequency of phylogenetically diverse reductive dehalogenase-homologous genes in deep subseafloor sedimentary metagenomes.</title>
        <authorList>
            <person name="Kawai M."/>
            <person name="Futagami T."/>
            <person name="Toyoda A."/>
            <person name="Takaki Y."/>
            <person name="Nishi S."/>
            <person name="Hori S."/>
            <person name="Arai W."/>
            <person name="Tsubouchi T."/>
            <person name="Morono Y."/>
            <person name="Uchiyama I."/>
            <person name="Ito T."/>
            <person name="Fujiyama A."/>
            <person name="Inagaki F."/>
            <person name="Takami H."/>
        </authorList>
    </citation>
    <scope>NUCLEOTIDE SEQUENCE</scope>
    <source>
        <strain evidence="2">Expedition CK06-06</strain>
    </source>
</reference>
<organism evidence="2">
    <name type="scientific">marine sediment metagenome</name>
    <dbReference type="NCBI Taxonomy" id="412755"/>
    <lineage>
        <taxon>unclassified sequences</taxon>
        <taxon>metagenomes</taxon>
        <taxon>ecological metagenomes</taxon>
    </lineage>
</organism>
<feature type="non-terminal residue" evidence="2">
    <location>
        <position position="1"/>
    </location>
</feature>
<dbReference type="Pfam" id="PF00535">
    <property type="entry name" value="Glycos_transf_2"/>
    <property type="match status" value="1"/>
</dbReference>
<dbReference type="InterPro" id="IPR029044">
    <property type="entry name" value="Nucleotide-diphossugar_trans"/>
</dbReference>
<proteinExistence type="predicted"/>
<sequence>LSQIGCQDLSGFELIVVRGDPRQGRAINIGVAFAQGKYLLTLDDDTSLPDPETFSKLVAVMETHPEIGIAGGNNVIPSDASAFVRRAMREIPRRSWTPVKEIINSDLAEHPCMIMRTEEIKAVGGENELIPRGLDPYLRAEFRKLGKRVVVIPGVIYHHLPPDNLDKLLQQFYRNGCQAAYTNRYFPQWAIETPAGHGSFKAYVPLSLRLLRFPIRLFHSLITGRVIWFLCETAYLLGFAHELFSTKKFQG</sequence>
<dbReference type="InterPro" id="IPR050834">
    <property type="entry name" value="Glycosyltransf_2"/>
</dbReference>